<accession>A0AAU7JM04</accession>
<reference evidence="1" key="1">
    <citation type="submission" date="2024-05" db="EMBL/GenBank/DDBJ databases">
        <authorList>
            <person name="Kim S."/>
            <person name="Heo J."/>
            <person name="Choi H."/>
            <person name="Choi Y."/>
            <person name="Kwon S.-W."/>
            <person name="Kim Y."/>
        </authorList>
    </citation>
    <scope>NUCLEOTIDE SEQUENCE</scope>
    <source>
        <strain evidence="1">KACC 23698</strain>
    </source>
</reference>
<dbReference type="InterPro" id="IPR011048">
    <property type="entry name" value="Haem_d1_sf"/>
</dbReference>
<name>A0AAU7JM04_9HYPH</name>
<dbReference type="SUPFAM" id="SSF51004">
    <property type="entry name" value="C-terminal (heme d1) domain of cytochrome cd1-nitrite reductase"/>
    <property type="match status" value="1"/>
</dbReference>
<dbReference type="InterPro" id="IPR013211">
    <property type="entry name" value="LVIVD"/>
</dbReference>
<gene>
    <name evidence="1" type="ORF">ABEG18_11380</name>
</gene>
<protein>
    <submittedName>
        <fullName evidence="1">RNA polymerase subunit sigma-70</fullName>
    </submittedName>
</protein>
<dbReference type="RefSeq" id="WP_406858176.1">
    <property type="nucleotide sequence ID" value="NZ_CP157484.1"/>
</dbReference>
<evidence type="ECO:0000313" key="1">
    <source>
        <dbReference type="EMBL" id="XBO41325.1"/>
    </source>
</evidence>
<dbReference type="AlphaFoldDB" id="A0AAU7JM04"/>
<dbReference type="Pfam" id="PF08309">
    <property type="entry name" value="LVIVD"/>
    <property type="match status" value="3"/>
</dbReference>
<sequence length="422" mass="46932">MTADALSRNVRRLGHLDLPGGGQVIFDGKGHAIVGHMKPPYGTTILDVSNPSRPTVVSEIRLDDDQSHTHKVRVAGDIMITNVEENERHAKRRAGRLKALEAEWAARHGRPATDAELAAALKVKPEAIPGLRRIQPQPYEQGGFKIWDIADRSRPRLLAYQRTFGFGVHRFDMDERYAYISTEMEGYRGNILVIYDISNPEKPEEVSRWHLPGQHVAAGETPTWSGESHRLHHALRQGDDLWAAVWYAGVRRIDVTDIARPRTVGAFNYHPPTPEPTHTVLPAKGLIGGRRIAVAVDEEHDHTPGQPHAHLWIFDVTEGDFRPLSTFHVSDLDSPYARLGRFGAHQFQEHIDGSLVYCAWFSGGLRVVDISNPEEPSEVGRYIPEPVGGNASPQTNDVDVDADGLIAIIDRNSGFDLLVHEG</sequence>
<proteinExistence type="predicted"/>
<organism evidence="1">
    <name type="scientific">Alsobacter sp. KACC 23698</name>
    <dbReference type="NCBI Taxonomy" id="3149229"/>
    <lineage>
        <taxon>Bacteria</taxon>
        <taxon>Pseudomonadati</taxon>
        <taxon>Pseudomonadota</taxon>
        <taxon>Alphaproteobacteria</taxon>
        <taxon>Hyphomicrobiales</taxon>
        <taxon>Alsobacteraceae</taxon>
        <taxon>Alsobacter</taxon>
    </lineage>
</organism>
<dbReference type="EMBL" id="CP157484">
    <property type="protein sequence ID" value="XBO41325.1"/>
    <property type="molecule type" value="Genomic_DNA"/>
</dbReference>